<protein>
    <recommendedName>
        <fullName evidence="4">Defensin-like protein</fullName>
    </recommendedName>
</protein>
<evidence type="ECO:0000313" key="2">
    <source>
        <dbReference type="EMBL" id="KAK4712947.1"/>
    </source>
</evidence>
<evidence type="ECO:0000313" key="3">
    <source>
        <dbReference type="Proteomes" id="UP001311915"/>
    </source>
</evidence>
<keyword evidence="1" id="KW-0732">Signal</keyword>
<evidence type="ECO:0008006" key="4">
    <source>
        <dbReference type="Google" id="ProtNLM"/>
    </source>
</evidence>
<dbReference type="EMBL" id="JAWPEI010000010">
    <property type="protein sequence ID" value="KAK4712947.1"/>
    <property type="molecule type" value="Genomic_DNA"/>
</dbReference>
<accession>A0AAV9KLL1</accession>
<gene>
    <name evidence="2" type="ORF">R3W88_018854</name>
</gene>
<comment type="caution">
    <text evidence="2">The sequence shown here is derived from an EMBL/GenBank/DDBJ whole genome shotgun (WGS) entry which is preliminary data.</text>
</comment>
<reference evidence="2 3" key="1">
    <citation type="submission" date="2023-10" db="EMBL/GenBank/DDBJ databases">
        <title>Genome-Wide Identification Analysis in wild type Solanum Pinnatisectum Reveals Some Genes Defensing Phytophthora Infestans.</title>
        <authorList>
            <person name="Sun C."/>
        </authorList>
    </citation>
    <scope>NUCLEOTIDE SEQUENCE [LARGE SCALE GENOMIC DNA]</scope>
    <source>
        <strain evidence="2">LQN</strain>
        <tissue evidence="2">Leaf</tissue>
    </source>
</reference>
<organism evidence="2 3">
    <name type="scientific">Solanum pinnatisectum</name>
    <name type="common">tansyleaf nightshade</name>
    <dbReference type="NCBI Taxonomy" id="50273"/>
    <lineage>
        <taxon>Eukaryota</taxon>
        <taxon>Viridiplantae</taxon>
        <taxon>Streptophyta</taxon>
        <taxon>Embryophyta</taxon>
        <taxon>Tracheophyta</taxon>
        <taxon>Spermatophyta</taxon>
        <taxon>Magnoliopsida</taxon>
        <taxon>eudicotyledons</taxon>
        <taxon>Gunneridae</taxon>
        <taxon>Pentapetalae</taxon>
        <taxon>asterids</taxon>
        <taxon>lamiids</taxon>
        <taxon>Solanales</taxon>
        <taxon>Solanaceae</taxon>
        <taxon>Solanoideae</taxon>
        <taxon>Solaneae</taxon>
        <taxon>Solanum</taxon>
    </lineage>
</organism>
<name>A0AAV9KLL1_9SOLN</name>
<evidence type="ECO:0000256" key="1">
    <source>
        <dbReference type="SAM" id="SignalP"/>
    </source>
</evidence>
<sequence>MKYFLSITFSLFVLYSTKMNGLMGYCHVYIPSPTQPCDALKCNDLCISKYGHSPPPPGIKGPIQIGECDPDETCDCIFCCEAQCLYK</sequence>
<keyword evidence="3" id="KW-1185">Reference proteome</keyword>
<feature type="chain" id="PRO_5043754188" description="Defensin-like protein" evidence="1">
    <location>
        <begin position="22"/>
        <end position="87"/>
    </location>
</feature>
<proteinExistence type="predicted"/>
<dbReference type="Proteomes" id="UP001311915">
    <property type="component" value="Unassembled WGS sequence"/>
</dbReference>
<feature type="signal peptide" evidence="1">
    <location>
        <begin position="1"/>
        <end position="21"/>
    </location>
</feature>
<dbReference type="AlphaFoldDB" id="A0AAV9KLL1"/>